<organism evidence="3 4">
    <name type="scientific">Acinetobacter haemolyticus ATCC 19194</name>
    <dbReference type="NCBI Taxonomy" id="707232"/>
    <lineage>
        <taxon>Bacteria</taxon>
        <taxon>Pseudomonadati</taxon>
        <taxon>Pseudomonadota</taxon>
        <taxon>Gammaproteobacteria</taxon>
        <taxon>Moraxellales</taxon>
        <taxon>Moraxellaceae</taxon>
        <taxon>Acinetobacter</taxon>
    </lineage>
</organism>
<keyword evidence="1" id="KW-0732">Signal</keyword>
<proteinExistence type="predicted"/>
<gene>
    <name evidence="3" type="ORF">HMP0015_3421</name>
</gene>
<feature type="domain" description="DUF2147" evidence="2">
    <location>
        <begin position="45"/>
        <end position="161"/>
    </location>
</feature>
<protein>
    <recommendedName>
        <fullName evidence="2">DUF2147 domain-containing protein</fullName>
    </recommendedName>
</protein>
<dbReference type="EMBL" id="ADMT01000246">
    <property type="protein sequence ID" value="EFF81069.1"/>
    <property type="molecule type" value="Genomic_DNA"/>
</dbReference>
<comment type="caution">
    <text evidence="3">The sequence shown here is derived from an EMBL/GenBank/DDBJ whole genome shotgun (WGS) entry which is preliminary data.</text>
</comment>
<dbReference type="PANTHER" id="PTHR36919">
    <property type="entry name" value="BLR1215 PROTEIN"/>
    <property type="match status" value="1"/>
</dbReference>
<dbReference type="AlphaFoldDB" id="D4XUM9"/>
<dbReference type="InterPro" id="IPR019223">
    <property type="entry name" value="DUF2147"/>
</dbReference>
<dbReference type="HOGENOM" id="CLU_108869_0_1_6"/>
<evidence type="ECO:0000256" key="1">
    <source>
        <dbReference type="SAM" id="SignalP"/>
    </source>
</evidence>
<feature type="signal peptide" evidence="1">
    <location>
        <begin position="1"/>
        <end position="37"/>
    </location>
</feature>
<dbReference type="Proteomes" id="UP000003085">
    <property type="component" value="Unassembled WGS sequence"/>
</dbReference>
<sequence>MEVFNTLSLKRPIKDITKMKKIALALGLFSLTAFANAADALHGSVWQTIDDETKQPKAIVKFTEQKDGSLSASIQKYLVPGQESVCTKCEGPFHNKSLNGVTIVRNLKNVGGVNYDGGSIVDPKNGKTYKLKAELTDGGQKLKLRGYIGVAALGRNQTWVRSN</sequence>
<dbReference type="PANTHER" id="PTHR36919:SF3">
    <property type="entry name" value="BLL5882 PROTEIN"/>
    <property type="match status" value="1"/>
</dbReference>
<dbReference type="Pfam" id="PF09917">
    <property type="entry name" value="DUF2147"/>
    <property type="match status" value="1"/>
</dbReference>
<reference evidence="4" key="1">
    <citation type="submission" date="2010-03" db="EMBL/GenBank/DDBJ databases">
        <title>Complete sequence of Mobiluncus curtisii ATCC 43063.</title>
        <authorList>
            <person name="Muzny D."/>
            <person name="Qin X."/>
            <person name="Deng J."/>
            <person name="Jiang H."/>
            <person name="Liu Y."/>
            <person name="Qu J."/>
            <person name="Song X.-Z."/>
            <person name="Zhang L."/>
            <person name="Thornton R."/>
            <person name="Coyle M."/>
            <person name="Francisco L."/>
            <person name="Jackson L."/>
            <person name="Javaid M."/>
            <person name="Korchina V."/>
            <person name="Kovar C."/>
            <person name="Mata R."/>
            <person name="Mathew T."/>
            <person name="Ngo R."/>
            <person name="Nguyen L."/>
            <person name="Nguyen N."/>
            <person name="Okwuonu G."/>
            <person name="Ongeri F."/>
            <person name="Pham C."/>
            <person name="Simmons D."/>
            <person name="Wilczek-Boney K."/>
            <person name="Hale W."/>
            <person name="Jakkamsetti A."/>
            <person name="Pham P."/>
            <person name="Ruth R."/>
            <person name="San Lucas F."/>
            <person name="Warren J."/>
            <person name="Zhang J."/>
            <person name="Zhao Z."/>
            <person name="Zhou C."/>
            <person name="Zhu D."/>
            <person name="Lee S."/>
            <person name="Bess C."/>
            <person name="Blankenburg K."/>
            <person name="Forbes L."/>
            <person name="Fu Q."/>
            <person name="Gubbala S."/>
            <person name="Hirani K."/>
            <person name="Jayaseelan J.C."/>
            <person name="Lara F."/>
            <person name="Munidasa M."/>
            <person name="Palculict T."/>
            <person name="Patil S."/>
            <person name="Pu L.-L."/>
            <person name="Saada N."/>
            <person name="Tang L."/>
            <person name="Weissenberger G."/>
            <person name="Zhu Y."/>
            <person name="Hemphill L."/>
            <person name="Shang Y."/>
            <person name="Youmans B."/>
            <person name="Ayvaz T."/>
            <person name="Ross M."/>
            <person name="Santibanez J."/>
            <person name="Aqrawi P."/>
            <person name="Gross S."/>
            <person name="Joshi V."/>
            <person name="Fowler G."/>
            <person name="Nazareth L."/>
            <person name="Reid J."/>
            <person name="Worley K."/>
            <person name="Petrosino J."/>
            <person name="Highlander S."/>
            <person name="Gibbs R."/>
            <person name="Gibbs R."/>
        </authorList>
    </citation>
    <scope>NUCLEOTIDE SEQUENCE [LARGE SCALE GENOMIC DNA]</scope>
    <source>
        <strain evidence="4">ATCC 19194</strain>
    </source>
</reference>
<accession>D4XUM9</accession>
<evidence type="ECO:0000313" key="3">
    <source>
        <dbReference type="EMBL" id="EFF81069.1"/>
    </source>
</evidence>
<evidence type="ECO:0000313" key="4">
    <source>
        <dbReference type="Proteomes" id="UP000003085"/>
    </source>
</evidence>
<name>D4XUM9_ACIHA</name>
<dbReference type="Gene3D" id="2.40.128.520">
    <property type="match status" value="1"/>
</dbReference>
<evidence type="ECO:0000259" key="2">
    <source>
        <dbReference type="Pfam" id="PF09917"/>
    </source>
</evidence>
<feature type="chain" id="PRO_5003067765" description="DUF2147 domain-containing protein" evidence="1">
    <location>
        <begin position="38"/>
        <end position="163"/>
    </location>
</feature>